<sequence>MQISVSTNQITAPAAPANVGGGAGLVVVDGTENIDSVSFAPVDAVSISDAARKASEQPSADNSSQADKSAENPTPETAVRPRQGDRAGRQDDVQNVAEQRQQEADLAQIRQLKSRDAEVKAHEAAHAAVGGQLAGSPSYSFQRGPDGVRYAVGGEVPIDVSKVSGDPQATLEKMQLVQRAALAPAEPSSQDRRVAALAAQQAAEARAELSSERRVGAGSAEDEQSSDSSLSFLAEQRKEQAAEQKEEKAEKSRQETATSAEIFAEQNQRMRRINEFLLQITAPPAASAGDLIDDLV</sequence>
<keyword evidence="3" id="KW-1185">Reference proteome</keyword>
<feature type="compositionally biased region" description="Polar residues" evidence="1">
    <location>
        <begin position="56"/>
        <end position="75"/>
    </location>
</feature>
<name>A0ABV7VMS2_9GAMM</name>
<feature type="region of interest" description="Disordered" evidence="1">
    <location>
        <begin position="50"/>
        <end position="102"/>
    </location>
</feature>
<feature type="region of interest" description="Disordered" evidence="1">
    <location>
        <begin position="182"/>
        <end position="265"/>
    </location>
</feature>
<dbReference type="EMBL" id="JBHRYB010000001">
    <property type="protein sequence ID" value="MFC3678836.1"/>
    <property type="molecule type" value="Genomic_DNA"/>
</dbReference>
<dbReference type="InterPro" id="IPR021973">
    <property type="entry name" value="SprA-related"/>
</dbReference>
<comment type="caution">
    <text evidence="2">The sequence shown here is derived from an EMBL/GenBank/DDBJ whole genome shotgun (WGS) entry which is preliminary data.</text>
</comment>
<keyword evidence="2" id="KW-0482">Metalloprotease</keyword>
<organism evidence="2 3">
    <name type="scientific">Bacterioplanoides pacificum</name>
    <dbReference type="NCBI Taxonomy" id="1171596"/>
    <lineage>
        <taxon>Bacteria</taxon>
        <taxon>Pseudomonadati</taxon>
        <taxon>Pseudomonadota</taxon>
        <taxon>Gammaproteobacteria</taxon>
        <taxon>Oceanospirillales</taxon>
        <taxon>Oceanospirillaceae</taxon>
        <taxon>Bacterioplanoides</taxon>
    </lineage>
</organism>
<feature type="compositionally biased region" description="Basic and acidic residues" evidence="1">
    <location>
        <begin position="82"/>
        <end position="92"/>
    </location>
</feature>
<dbReference type="GO" id="GO:0008237">
    <property type="term" value="F:metallopeptidase activity"/>
    <property type="evidence" value="ECO:0007669"/>
    <property type="project" value="UniProtKB-KW"/>
</dbReference>
<dbReference type="RefSeq" id="WP_376864384.1">
    <property type="nucleotide sequence ID" value="NZ_JBHRYB010000001.1"/>
</dbReference>
<dbReference type="Pfam" id="PF12118">
    <property type="entry name" value="SprA-related"/>
    <property type="match status" value="1"/>
</dbReference>
<evidence type="ECO:0000256" key="1">
    <source>
        <dbReference type="SAM" id="MobiDB-lite"/>
    </source>
</evidence>
<feature type="compositionally biased region" description="Low complexity" evidence="1">
    <location>
        <begin position="195"/>
        <end position="204"/>
    </location>
</feature>
<reference evidence="3" key="1">
    <citation type="journal article" date="2019" name="Int. J. Syst. Evol. Microbiol.">
        <title>The Global Catalogue of Microorganisms (GCM) 10K type strain sequencing project: providing services to taxonomists for standard genome sequencing and annotation.</title>
        <authorList>
            <consortium name="The Broad Institute Genomics Platform"/>
            <consortium name="The Broad Institute Genome Sequencing Center for Infectious Disease"/>
            <person name="Wu L."/>
            <person name="Ma J."/>
        </authorList>
    </citation>
    <scope>NUCLEOTIDE SEQUENCE [LARGE SCALE GENOMIC DNA]</scope>
    <source>
        <strain evidence="3">KCTC 42424</strain>
    </source>
</reference>
<evidence type="ECO:0000313" key="3">
    <source>
        <dbReference type="Proteomes" id="UP001595722"/>
    </source>
</evidence>
<dbReference type="Proteomes" id="UP001595722">
    <property type="component" value="Unassembled WGS sequence"/>
</dbReference>
<keyword evidence="2" id="KW-0378">Hydrolase</keyword>
<gene>
    <name evidence="2" type="ORF">ACFOMG_01760</name>
</gene>
<feature type="compositionally biased region" description="Basic and acidic residues" evidence="1">
    <location>
        <begin position="205"/>
        <end position="215"/>
    </location>
</feature>
<protein>
    <submittedName>
        <fullName evidence="2">Metalloprotease CJM1_0395 family protein</fullName>
    </submittedName>
</protein>
<feature type="compositionally biased region" description="Basic and acidic residues" evidence="1">
    <location>
        <begin position="235"/>
        <end position="254"/>
    </location>
</feature>
<evidence type="ECO:0000313" key="2">
    <source>
        <dbReference type="EMBL" id="MFC3678836.1"/>
    </source>
</evidence>
<keyword evidence="2" id="KW-0645">Protease</keyword>
<proteinExistence type="predicted"/>
<accession>A0ABV7VMS2</accession>